<evidence type="ECO:0000313" key="4">
    <source>
        <dbReference type="Proteomes" id="UP000198867"/>
    </source>
</evidence>
<evidence type="ECO:0000313" key="1">
    <source>
        <dbReference type="EMBL" id="SFN71781.1"/>
    </source>
</evidence>
<protein>
    <submittedName>
        <fullName evidence="2">Uncharacterized protein</fullName>
    </submittedName>
</protein>
<dbReference type="EMBL" id="FOVM01000005">
    <property type="protein sequence ID" value="SFN73558.1"/>
    <property type="molecule type" value="Genomic_DNA"/>
</dbReference>
<evidence type="ECO:0000313" key="3">
    <source>
        <dbReference type="EMBL" id="SFO05352.1"/>
    </source>
</evidence>
<dbReference type="Proteomes" id="UP000198867">
    <property type="component" value="Unassembled WGS sequence"/>
</dbReference>
<dbReference type="EMBL" id="FOVM01000013">
    <property type="protein sequence ID" value="SFO05352.1"/>
    <property type="molecule type" value="Genomic_DNA"/>
</dbReference>
<organism evidence="2 4">
    <name type="scientific">Mycetocola miduiensis</name>
    <dbReference type="NCBI Taxonomy" id="995034"/>
    <lineage>
        <taxon>Bacteria</taxon>
        <taxon>Bacillati</taxon>
        <taxon>Actinomycetota</taxon>
        <taxon>Actinomycetes</taxon>
        <taxon>Micrococcales</taxon>
        <taxon>Microbacteriaceae</taxon>
        <taxon>Mycetocola</taxon>
    </lineage>
</organism>
<reference evidence="4" key="2">
    <citation type="submission" date="2016-10" db="EMBL/GenBank/DDBJ databases">
        <authorList>
            <person name="Varghese N."/>
            <person name="Submissions S."/>
        </authorList>
    </citation>
    <scope>NUCLEOTIDE SEQUENCE [LARGE SCALE GENOMIC DNA]</scope>
    <source>
        <strain evidence="4">CGMCC 1.11101</strain>
    </source>
</reference>
<name>A0A1I5BFP0_9MICO</name>
<evidence type="ECO:0000313" key="2">
    <source>
        <dbReference type="EMBL" id="SFN73558.1"/>
    </source>
</evidence>
<keyword evidence="4" id="KW-1185">Reference proteome</keyword>
<reference evidence="2" key="1">
    <citation type="submission" date="2016-10" db="EMBL/GenBank/DDBJ databases">
        <authorList>
            <person name="de Groot N.N."/>
        </authorList>
    </citation>
    <scope>NUCLEOTIDE SEQUENCE [LARGE SCALE GENOMIC DNA]</scope>
    <source>
        <strain evidence="2">CGMCC 1.11101</strain>
    </source>
</reference>
<sequence>MVPSQFRSKCFLLALMGGTLTLMRIGSIRYEYAQALVWEGKHRPARFACCTLLGPEGPEHDHGSGCGLYLWTFSCSADTSVAGWGGYRPYFENYTVDASILDLNI</sequence>
<proteinExistence type="predicted"/>
<dbReference type="EMBL" id="FOVM01000004">
    <property type="protein sequence ID" value="SFN71781.1"/>
    <property type="molecule type" value="Genomic_DNA"/>
</dbReference>
<dbReference type="AlphaFoldDB" id="A0A1I5BFP0"/>
<gene>
    <name evidence="1" type="ORF">SAMN05216219_1856</name>
    <name evidence="2" type="ORF">SAMN05216219_1861</name>
    <name evidence="3" type="ORF">SAMN05216219_3222</name>
</gene>
<accession>A0A1I5BFP0</accession>